<gene>
    <name evidence="6" type="primary">RAD</name>
    <name evidence="6" type="ORF">AXF42_Ash017169</name>
</gene>
<reference evidence="6 7" key="1">
    <citation type="journal article" date="2017" name="Nature">
        <title>The Apostasia genome and the evolution of orchids.</title>
        <authorList>
            <person name="Zhang G.Q."/>
            <person name="Liu K.W."/>
            <person name="Li Z."/>
            <person name="Lohaus R."/>
            <person name="Hsiao Y.Y."/>
            <person name="Niu S.C."/>
            <person name="Wang J.Y."/>
            <person name="Lin Y.C."/>
            <person name="Xu Q."/>
            <person name="Chen L.J."/>
            <person name="Yoshida K."/>
            <person name="Fujiwara S."/>
            <person name="Wang Z.W."/>
            <person name="Zhang Y.Q."/>
            <person name="Mitsuda N."/>
            <person name="Wang M."/>
            <person name="Liu G.H."/>
            <person name="Pecoraro L."/>
            <person name="Huang H.X."/>
            <person name="Xiao X.J."/>
            <person name="Lin M."/>
            <person name="Wu X.Y."/>
            <person name="Wu W.L."/>
            <person name="Chen Y.Y."/>
            <person name="Chang S.B."/>
            <person name="Sakamoto S."/>
            <person name="Ohme-Takagi M."/>
            <person name="Yagi M."/>
            <person name="Zeng S.J."/>
            <person name="Shen C.Y."/>
            <person name="Yeh C.M."/>
            <person name="Luo Y.B."/>
            <person name="Tsai W.C."/>
            <person name="Van de Peer Y."/>
            <person name="Liu Z.J."/>
        </authorList>
    </citation>
    <scope>NUCLEOTIDE SEQUENCE [LARGE SCALE GENOMIC DNA]</scope>
    <source>
        <strain evidence="7">cv. Shenzhen</strain>
        <tissue evidence="6">Stem</tissue>
    </source>
</reference>
<dbReference type="GO" id="GO:0003700">
    <property type="term" value="F:DNA-binding transcription factor activity"/>
    <property type="evidence" value="ECO:0007669"/>
    <property type="project" value="InterPro"/>
</dbReference>
<dbReference type="PANTHER" id="PTHR43952">
    <property type="entry name" value="MYB FAMILY TRANSCRIPTION FACTOR-RELATED"/>
    <property type="match status" value="1"/>
</dbReference>
<feature type="domain" description="Myb-like" evidence="5">
    <location>
        <begin position="3"/>
        <end position="58"/>
    </location>
</feature>
<dbReference type="Gene3D" id="1.10.10.60">
    <property type="entry name" value="Homeodomain-like"/>
    <property type="match status" value="1"/>
</dbReference>
<dbReference type="PANTHER" id="PTHR43952:SF75">
    <property type="entry name" value="PROTEIN RADIALIS-LIKE 6"/>
    <property type="match status" value="1"/>
</dbReference>
<dbReference type="InterPro" id="IPR044636">
    <property type="entry name" value="RADIALIS-like"/>
</dbReference>
<dbReference type="AlphaFoldDB" id="A0A2H9ZVA7"/>
<evidence type="ECO:0000256" key="1">
    <source>
        <dbReference type="ARBA" id="ARBA00004123"/>
    </source>
</evidence>
<evidence type="ECO:0000256" key="2">
    <source>
        <dbReference type="ARBA" id="ARBA00023015"/>
    </source>
</evidence>
<keyword evidence="2" id="KW-0805">Transcription regulation</keyword>
<dbReference type="SUPFAM" id="SSF46689">
    <property type="entry name" value="Homeodomain-like"/>
    <property type="match status" value="1"/>
</dbReference>
<evidence type="ECO:0000313" key="6">
    <source>
        <dbReference type="EMBL" id="PKA47224.1"/>
    </source>
</evidence>
<protein>
    <submittedName>
        <fullName evidence="6">Transcription factor RADIALIS</fullName>
    </submittedName>
</protein>
<dbReference type="GO" id="GO:0005634">
    <property type="term" value="C:nucleus"/>
    <property type="evidence" value="ECO:0007669"/>
    <property type="project" value="UniProtKB-SubCell"/>
</dbReference>
<keyword evidence="4" id="KW-0539">Nucleus</keyword>
<evidence type="ECO:0000256" key="4">
    <source>
        <dbReference type="ARBA" id="ARBA00023242"/>
    </source>
</evidence>
<dbReference type="PROSITE" id="PS50090">
    <property type="entry name" value="MYB_LIKE"/>
    <property type="match status" value="1"/>
</dbReference>
<sequence>MSSSSSSGSGWSKSQNKLFEKALAVYDQDTPDRWQKVARYVGDGKSADDAKRHYELLVDDVQRIESGLVRYPNYRSSGSGQQNR</sequence>
<dbReference type="InterPro" id="IPR009057">
    <property type="entry name" value="Homeodomain-like_sf"/>
</dbReference>
<keyword evidence="7" id="KW-1185">Reference proteome</keyword>
<proteinExistence type="predicted"/>
<dbReference type="OrthoDB" id="118550at2759"/>
<evidence type="ECO:0000259" key="5">
    <source>
        <dbReference type="PROSITE" id="PS50090"/>
    </source>
</evidence>
<keyword evidence="3" id="KW-0804">Transcription</keyword>
<comment type="subcellular location">
    <subcellularLocation>
        <location evidence="1">Nucleus</location>
    </subcellularLocation>
</comment>
<dbReference type="SMART" id="SM00717">
    <property type="entry name" value="SANT"/>
    <property type="match status" value="1"/>
</dbReference>
<evidence type="ECO:0000313" key="7">
    <source>
        <dbReference type="Proteomes" id="UP000236161"/>
    </source>
</evidence>
<dbReference type="STRING" id="1088818.A0A2H9ZVA7"/>
<organism evidence="6 7">
    <name type="scientific">Apostasia shenzhenica</name>
    <dbReference type="NCBI Taxonomy" id="1088818"/>
    <lineage>
        <taxon>Eukaryota</taxon>
        <taxon>Viridiplantae</taxon>
        <taxon>Streptophyta</taxon>
        <taxon>Embryophyta</taxon>
        <taxon>Tracheophyta</taxon>
        <taxon>Spermatophyta</taxon>
        <taxon>Magnoliopsida</taxon>
        <taxon>Liliopsida</taxon>
        <taxon>Asparagales</taxon>
        <taxon>Orchidaceae</taxon>
        <taxon>Apostasioideae</taxon>
        <taxon>Apostasia</taxon>
    </lineage>
</organism>
<accession>A0A2H9ZVA7</accession>
<dbReference type="InterPro" id="IPR001005">
    <property type="entry name" value="SANT/Myb"/>
</dbReference>
<dbReference type="Proteomes" id="UP000236161">
    <property type="component" value="Unassembled WGS sequence"/>
</dbReference>
<evidence type="ECO:0000256" key="3">
    <source>
        <dbReference type="ARBA" id="ARBA00023163"/>
    </source>
</evidence>
<dbReference type="EMBL" id="KZ453539">
    <property type="protein sequence ID" value="PKA47224.1"/>
    <property type="molecule type" value="Genomic_DNA"/>
</dbReference>
<name>A0A2H9ZVA7_9ASPA</name>
<dbReference type="FunFam" id="1.10.10.60:FF:000154">
    <property type="entry name" value="Transcription factor SRM1"/>
    <property type="match status" value="1"/>
</dbReference>